<dbReference type="SUPFAM" id="SSF46934">
    <property type="entry name" value="UBA-like"/>
    <property type="match status" value="1"/>
</dbReference>
<protein>
    <submittedName>
        <fullName evidence="5">Ubiquitin-associated protein 1-like</fullName>
    </submittedName>
</protein>
<reference evidence="5" key="2">
    <citation type="submission" date="2025-08" db="UniProtKB">
        <authorList>
            <consortium name="RefSeq"/>
        </authorList>
    </citation>
    <scope>IDENTIFICATION</scope>
    <source>
        <tissue evidence="5">Blood</tissue>
    </source>
</reference>
<dbReference type="AlphaFoldDB" id="A0A2D0SFB3"/>
<dbReference type="GeneID" id="108275090"/>
<evidence type="ECO:0000259" key="3">
    <source>
        <dbReference type="PROSITE" id="PS51497"/>
    </source>
</evidence>
<dbReference type="InterPro" id="IPR038870">
    <property type="entry name" value="UBAP1"/>
</dbReference>
<dbReference type="CTD" id="100004590"/>
<feature type="domain" description="UMA" evidence="3">
    <location>
        <begin position="12"/>
        <end position="62"/>
    </location>
</feature>
<dbReference type="KEGG" id="ipu:108275090"/>
<dbReference type="PANTHER" id="PTHR15960">
    <property type="entry name" value="LD44032P"/>
    <property type="match status" value="1"/>
</dbReference>
<dbReference type="Proteomes" id="UP000221080">
    <property type="component" value="Chromosome 14"/>
</dbReference>
<name>A0A2D0SFB3_ICTPU</name>
<sequence>MTTKEYCRMGSLDDVPFKVPLGPLDEPLGMMEPFTGQEIIIPDFHQTLHDLQYDFCLENWVLNGFPAPSNMHVFIPEHGCALPSCPPYWLLFSSPQERRSLHLCRKGLSDKGQRQRSLSMSSADLPRSHLPRTHFLIDDSAHDAAGYSEDDECSSTEEDRGFRSRSRERARFSLLHETQRPGSPRAPIHTHRNSTSTLKEMSNPPSLRSPRPHKKHISGCSCGKRNITPHKPHVTHSRLQPRPSSADPQPSAHQRRSSLQAARPRTSHGDHHLVSDSPVELLYALSQEERELVESITAQGYTLRSAILALQRTGTRSAEQILDYLLVRDRLCALGYEKTQVEDALEMFQNCESKATEFLRLLAQFCEMGFQQSTIKEVLLLHDNHRERALEELVTHVT</sequence>
<dbReference type="GO" id="GO:0043130">
    <property type="term" value="F:ubiquitin binding"/>
    <property type="evidence" value="ECO:0007669"/>
    <property type="project" value="InterPro"/>
</dbReference>
<feature type="domain" description="UBA" evidence="2">
    <location>
        <begin position="354"/>
        <end position="396"/>
    </location>
</feature>
<evidence type="ECO:0000259" key="2">
    <source>
        <dbReference type="PROSITE" id="PS50030"/>
    </source>
</evidence>
<dbReference type="InterPro" id="IPR049467">
    <property type="entry name" value="UBAP-1-like_UBA2"/>
</dbReference>
<dbReference type="PROSITE" id="PS50030">
    <property type="entry name" value="UBA"/>
    <property type="match status" value="2"/>
</dbReference>
<dbReference type="Gene3D" id="1.20.120.1920">
    <property type="entry name" value="UBAP1 SOUBA domain"/>
    <property type="match status" value="1"/>
</dbReference>
<organism evidence="4 5">
    <name type="scientific">Ictalurus punctatus</name>
    <name type="common">Channel catfish</name>
    <name type="synonym">Silurus punctatus</name>
    <dbReference type="NCBI Taxonomy" id="7998"/>
    <lineage>
        <taxon>Eukaryota</taxon>
        <taxon>Metazoa</taxon>
        <taxon>Chordata</taxon>
        <taxon>Craniata</taxon>
        <taxon>Vertebrata</taxon>
        <taxon>Euteleostomi</taxon>
        <taxon>Actinopterygii</taxon>
        <taxon>Neopterygii</taxon>
        <taxon>Teleostei</taxon>
        <taxon>Ostariophysi</taxon>
        <taxon>Siluriformes</taxon>
        <taxon>Ictaluridae</taxon>
        <taxon>Ictalurus</taxon>
    </lineage>
</organism>
<dbReference type="InterPro" id="IPR042575">
    <property type="entry name" value="UBAP1_C"/>
</dbReference>
<dbReference type="Pfam" id="PF21267">
    <property type="entry name" value="UBAP-1_UBA2"/>
    <property type="match status" value="1"/>
</dbReference>
<reference evidence="4" key="1">
    <citation type="journal article" date="2016" name="Nat. Commun.">
        <title>The channel catfish genome sequence provides insights into the evolution of scale formation in teleosts.</title>
        <authorList>
            <person name="Liu Z."/>
            <person name="Liu S."/>
            <person name="Yao J."/>
            <person name="Bao L."/>
            <person name="Zhang J."/>
            <person name="Li Y."/>
            <person name="Jiang C."/>
            <person name="Sun L."/>
            <person name="Wang R."/>
            <person name="Zhang Y."/>
            <person name="Zhou T."/>
            <person name="Zeng Q."/>
            <person name="Fu Q."/>
            <person name="Gao S."/>
            <person name="Li N."/>
            <person name="Koren S."/>
            <person name="Jiang Y."/>
            <person name="Zimin A."/>
            <person name="Xu P."/>
            <person name="Phillippy A.M."/>
            <person name="Geng X."/>
            <person name="Song L."/>
            <person name="Sun F."/>
            <person name="Li C."/>
            <person name="Wang X."/>
            <person name="Chen A."/>
            <person name="Jin Y."/>
            <person name="Yuan Z."/>
            <person name="Yang Y."/>
            <person name="Tan S."/>
            <person name="Peatman E."/>
            <person name="Lu J."/>
            <person name="Qin Z."/>
            <person name="Dunham R."/>
            <person name="Li Z."/>
            <person name="Sonstegard T."/>
            <person name="Feng J."/>
            <person name="Danzmann R.G."/>
            <person name="Schroeder S."/>
            <person name="Scheffler B."/>
            <person name="Duke M.V."/>
            <person name="Ballard L."/>
            <person name="Kucuktas H."/>
            <person name="Kaltenboeck L."/>
            <person name="Liu H."/>
            <person name="Armbruster J."/>
            <person name="Xie Y."/>
            <person name="Kirby M.L."/>
            <person name="Tian Y."/>
            <person name="Flanagan M.E."/>
            <person name="Mu W."/>
            <person name="Waldbieser G.C."/>
        </authorList>
    </citation>
    <scope>NUCLEOTIDE SEQUENCE [LARGE SCALE GENOMIC DNA]</scope>
    <source>
        <strain evidence="4">SDA103</strain>
    </source>
</reference>
<evidence type="ECO:0000313" key="5">
    <source>
        <dbReference type="RefSeq" id="XP_017341161.1"/>
    </source>
</evidence>
<dbReference type="STRING" id="7998.ENSIPUP00000021006"/>
<feature type="domain" description="UBA" evidence="2">
    <location>
        <begin position="286"/>
        <end position="328"/>
    </location>
</feature>
<dbReference type="RefSeq" id="XP_017341161.1">
    <property type="nucleotide sequence ID" value="XM_017485672.3"/>
</dbReference>
<keyword evidence="4" id="KW-1185">Reference proteome</keyword>
<dbReference type="InterPro" id="IPR009060">
    <property type="entry name" value="UBA-like_sf"/>
</dbReference>
<dbReference type="InterPro" id="IPR015940">
    <property type="entry name" value="UBA"/>
</dbReference>
<dbReference type="GO" id="GO:0000813">
    <property type="term" value="C:ESCRT I complex"/>
    <property type="evidence" value="ECO:0007669"/>
    <property type="project" value="InterPro"/>
</dbReference>
<dbReference type="OMA" id="SSPQCHG"/>
<gene>
    <name evidence="5" type="primary">ubap1la</name>
</gene>
<evidence type="ECO:0000256" key="1">
    <source>
        <dbReference type="SAM" id="MobiDB-lite"/>
    </source>
</evidence>
<accession>A0A2D0SFB3</accession>
<evidence type="ECO:0000313" key="4">
    <source>
        <dbReference type="Proteomes" id="UP000221080"/>
    </source>
</evidence>
<feature type="compositionally biased region" description="Polar residues" evidence="1">
    <location>
        <begin position="242"/>
        <end position="260"/>
    </location>
</feature>
<dbReference type="OrthoDB" id="2018023at2759"/>
<dbReference type="GO" id="GO:0043162">
    <property type="term" value="P:ubiquitin-dependent protein catabolic process via the multivesicular body sorting pathway"/>
    <property type="evidence" value="ECO:0007669"/>
    <property type="project" value="InterPro"/>
</dbReference>
<feature type="compositionally biased region" description="Polar residues" evidence="1">
    <location>
        <begin position="193"/>
        <end position="206"/>
    </location>
</feature>
<dbReference type="PROSITE" id="PS51497">
    <property type="entry name" value="UMA"/>
    <property type="match status" value="1"/>
</dbReference>
<dbReference type="InterPro" id="IPR023340">
    <property type="entry name" value="UMA"/>
</dbReference>
<proteinExistence type="predicted"/>
<feature type="region of interest" description="Disordered" evidence="1">
    <location>
        <begin position="145"/>
        <end position="273"/>
    </location>
</feature>
<dbReference type="CDD" id="cd14316">
    <property type="entry name" value="UBA2_UBAP1_like"/>
    <property type="match status" value="1"/>
</dbReference>
<dbReference type="PANTHER" id="PTHR15960:SF3">
    <property type="entry name" value="UBIQUITIN-ASSOCIATED PROTEIN 1-LIKE"/>
    <property type="match status" value="1"/>
</dbReference>
<feature type="compositionally biased region" description="Basic and acidic residues" evidence="1">
    <location>
        <begin position="157"/>
        <end position="171"/>
    </location>
</feature>
<feature type="compositionally biased region" description="Basic residues" evidence="1">
    <location>
        <begin position="227"/>
        <end position="236"/>
    </location>
</feature>